<gene>
    <name evidence="3" type="ORF">Aau02nite_77480</name>
</gene>
<keyword evidence="1" id="KW-0812">Transmembrane</keyword>
<feature type="domain" description="Cation-transporting P-type ATPase C-terminal" evidence="2">
    <location>
        <begin position="1"/>
        <end position="80"/>
    </location>
</feature>
<evidence type="ECO:0000259" key="2">
    <source>
        <dbReference type="Pfam" id="PF00689"/>
    </source>
</evidence>
<proteinExistence type="predicted"/>
<keyword evidence="1" id="KW-1133">Transmembrane helix</keyword>
<protein>
    <recommendedName>
        <fullName evidence="2">Cation-transporting P-type ATPase C-terminal domain-containing protein</fullName>
    </recommendedName>
</protein>
<keyword evidence="1" id="KW-0472">Membrane</keyword>
<feature type="transmembrane region" description="Helical" evidence="1">
    <location>
        <begin position="28"/>
        <end position="47"/>
    </location>
</feature>
<dbReference type="Pfam" id="PF00689">
    <property type="entry name" value="Cation_ATPase_C"/>
    <property type="match status" value="1"/>
</dbReference>
<dbReference type="AlphaFoldDB" id="A0A919W2T7"/>
<dbReference type="InterPro" id="IPR006068">
    <property type="entry name" value="ATPase_P-typ_cation-transptr_C"/>
</dbReference>
<keyword evidence="4" id="KW-1185">Reference proteome</keyword>
<dbReference type="Gene3D" id="1.20.1110.10">
    <property type="entry name" value="Calcium-transporting ATPase, transmembrane domain"/>
    <property type="match status" value="1"/>
</dbReference>
<name>A0A919W2T7_9ACTN</name>
<organism evidence="3 4">
    <name type="scientific">Actinoplanes auranticolor</name>
    <dbReference type="NCBI Taxonomy" id="47988"/>
    <lineage>
        <taxon>Bacteria</taxon>
        <taxon>Bacillati</taxon>
        <taxon>Actinomycetota</taxon>
        <taxon>Actinomycetes</taxon>
        <taxon>Micromonosporales</taxon>
        <taxon>Micromonosporaceae</taxon>
        <taxon>Actinoplanes</taxon>
    </lineage>
</organism>
<evidence type="ECO:0000313" key="3">
    <source>
        <dbReference type="EMBL" id="GIM77743.1"/>
    </source>
</evidence>
<accession>A0A919W2T7</accession>
<dbReference type="SUPFAM" id="SSF81665">
    <property type="entry name" value="Calcium ATPase, transmembrane domain M"/>
    <property type="match status" value="1"/>
</dbReference>
<feature type="transmembrane region" description="Helical" evidence="1">
    <location>
        <begin position="59"/>
        <end position="80"/>
    </location>
</feature>
<dbReference type="Proteomes" id="UP000681340">
    <property type="component" value="Unassembled WGS sequence"/>
</dbReference>
<comment type="caution">
    <text evidence="3">The sequence shown here is derived from an EMBL/GenBank/DDBJ whole genome shotgun (WGS) entry which is preliminary data.</text>
</comment>
<sequence>MFVVLGLAQLGVALAVRATSEPGTQRNWSLLGAVALSAVLQIAGVLLGPLQTLLGTASLTLVELSACAAVALVPGVALRLSRRRGAPATL</sequence>
<dbReference type="InterPro" id="IPR023298">
    <property type="entry name" value="ATPase_P-typ_TM_dom_sf"/>
</dbReference>
<reference evidence="3" key="1">
    <citation type="submission" date="2021-03" db="EMBL/GenBank/DDBJ databases">
        <title>Whole genome shotgun sequence of Actinoplanes auranticolor NBRC 12245.</title>
        <authorList>
            <person name="Komaki H."/>
            <person name="Tamura T."/>
        </authorList>
    </citation>
    <scope>NUCLEOTIDE SEQUENCE</scope>
    <source>
        <strain evidence="3">NBRC 12245</strain>
    </source>
</reference>
<evidence type="ECO:0000313" key="4">
    <source>
        <dbReference type="Proteomes" id="UP000681340"/>
    </source>
</evidence>
<dbReference type="EMBL" id="BOQL01000068">
    <property type="protein sequence ID" value="GIM77743.1"/>
    <property type="molecule type" value="Genomic_DNA"/>
</dbReference>
<evidence type="ECO:0000256" key="1">
    <source>
        <dbReference type="SAM" id="Phobius"/>
    </source>
</evidence>